<evidence type="ECO:0000256" key="1">
    <source>
        <dbReference type="ARBA" id="ARBA00004141"/>
    </source>
</evidence>
<comment type="caution">
    <text evidence="6">The sequence shown here is derived from an EMBL/GenBank/DDBJ whole genome shotgun (WGS) entry which is preliminary data.</text>
</comment>
<gene>
    <name evidence="6" type="ORF">GCM10012282_79010</name>
</gene>
<dbReference type="GO" id="GO:0004671">
    <property type="term" value="F:protein C-terminal S-isoprenylcysteine carboxyl O-methyltransferase activity"/>
    <property type="evidence" value="ECO:0007669"/>
    <property type="project" value="InterPro"/>
</dbReference>
<reference evidence="6" key="1">
    <citation type="journal article" date="2014" name="Int. J. Syst. Evol. Microbiol.">
        <title>Complete genome sequence of Corynebacterium casei LMG S-19264T (=DSM 44701T), isolated from a smear-ripened cheese.</title>
        <authorList>
            <consortium name="US DOE Joint Genome Institute (JGI-PGF)"/>
            <person name="Walter F."/>
            <person name="Albersmeier A."/>
            <person name="Kalinowski J."/>
            <person name="Ruckert C."/>
        </authorList>
    </citation>
    <scope>NUCLEOTIDE SEQUENCE</scope>
    <source>
        <strain evidence="6">CGMCC 4.7272</strain>
    </source>
</reference>
<protein>
    <recommendedName>
        <fullName evidence="8">Isoprenylcysteine carboxyl methyltransferase</fullName>
    </recommendedName>
</protein>
<evidence type="ECO:0000313" key="7">
    <source>
        <dbReference type="Proteomes" id="UP000625682"/>
    </source>
</evidence>
<dbReference type="AlphaFoldDB" id="A0A917PCC5"/>
<evidence type="ECO:0000256" key="3">
    <source>
        <dbReference type="ARBA" id="ARBA00022989"/>
    </source>
</evidence>
<evidence type="ECO:0000256" key="2">
    <source>
        <dbReference type="ARBA" id="ARBA00022692"/>
    </source>
</evidence>
<dbReference type="InterPro" id="IPR007269">
    <property type="entry name" value="ICMT_MeTrfase"/>
</dbReference>
<sequence>MNPSTFFELPAALLVLLFTVAVERLTELWLSWKHARWAKSAGGLEFGRGQFPFMVAAHIGLFAGILTEAGAGHRHFLPYVGGPALCVQVLVHAGRWWCVRSLGPHWNTRVIVIPGMPLIRRGPYRWLRHPNYLLVAVEGITLPLVFNAWMTAVLFTAANAAVLIVRLRTENAALRLAA</sequence>
<dbReference type="RefSeq" id="WP_229695690.1">
    <property type="nucleotide sequence ID" value="NZ_BAABER010000064.1"/>
</dbReference>
<comment type="subcellular location">
    <subcellularLocation>
        <location evidence="1">Membrane</location>
        <topology evidence="1">Multi-pass membrane protein</topology>
    </subcellularLocation>
</comment>
<dbReference type="Pfam" id="PF04140">
    <property type="entry name" value="ICMT"/>
    <property type="match status" value="1"/>
</dbReference>
<organism evidence="6 7">
    <name type="scientific">Streptomyces lacrimifluminis</name>
    <dbReference type="NCBI Taxonomy" id="1500077"/>
    <lineage>
        <taxon>Bacteria</taxon>
        <taxon>Bacillati</taxon>
        <taxon>Actinomycetota</taxon>
        <taxon>Actinomycetes</taxon>
        <taxon>Kitasatosporales</taxon>
        <taxon>Streptomycetaceae</taxon>
        <taxon>Streptomyces</taxon>
    </lineage>
</organism>
<reference evidence="6" key="2">
    <citation type="submission" date="2020-09" db="EMBL/GenBank/DDBJ databases">
        <authorList>
            <person name="Sun Q."/>
            <person name="Zhou Y."/>
        </authorList>
    </citation>
    <scope>NUCLEOTIDE SEQUENCE</scope>
    <source>
        <strain evidence="6">CGMCC 4.7272</strain>
    </source>
</reference>
<dbReference type="GO" id="GO:0016020">
    <property type="term" value="C:membrane"/>
    <property type="evidence" value="ECO:0007669"/>
    <property type="project" value="UniProtKB-SubCell"/>
</dbReference>
<feature type="transmembrane region" description="Helical" evidence="5">
    <location>
        <begin position="49"/>
        <end position="69"/>
    </location>
</feature>
<name>A0A917PCC5_9ACTN</name>
<evidence type="ECO:0000256" key="4">
    <source>
        <dbReference type="ARBA" id="ARBA00023136"/>
    </source>
</evidence>
<keyword evidence="4 5" id="KW-0472">Membrane</keyword>
<evidence type="ECO:0008006" key="8">
    <source>
        <dbReference type="Google" id="ProtNLM"/>
    </source>
</evidence>
<dbReference type="Proteomes" id="UP000625682">
    <property type="component" value="Unassembled WGS sequence"/>
</dbReference>
<keyword evidence="3 5" id="KW-1133">Transmembrane helix</keyword>
<evidence type="ECO:0000313" key="6">
    <source>
        <dbReference type="EMBL" id="GGJ70378.1"/>
    </source>
</evidence>
<dbReference type="Gene3D" id="1.20.120.1630">
    <property type="match status" value="1"/>
</dbReference>
<evidence type="ECO:0000256" key="5">
    <source>
        <dbReference type="SAM" id="Phobius"/>
    </source>
</evidence>
<feature type="transmembrane region" description="Helical" evidence="5">
    <location>
        <begin position="140"/>
        <end position="165"/>
    </location>
</feature>
<accession>A0A917PCC5</accession>
<dbReference type="EMBL" id="BMMU01000060">
    <property type="protein sequence ID" value="GGJ70378.1"/>
    <property type="molecule type" value="Genomic_DNA"/>
</dbReference>
<proteinExistence type="predicted"/>
<keyword evidence="2 5" id="KW-0812">Transmembrane</keyword>
<keyword evidence="7" id="KW-1185">Reference proteome</keyword>